<proteinExistence type="predicted"/>
<dbReference type="AlphaFoldDB" id="A0A817Y9A9"/>
<protein>
    <submittedName>
        <fullName evidence="1">Uncharacterized protein</fullName>
    </submittedName>
</protein>
<gene>
    <name evidence="1" type="ORF">GRG538_LOCUS7878</name>
    <name evidence="2" type="ORF">QYT958_LOCUS27482</name>
</gene>
<name>A0A817Y9A9_9BILA</name>
<dbReference type="Proteomes" id="UP000663872">
    <property type="component" value="Unassembled WGS sequence"/>
</dbReference>
<sequence>MLNMVDVLYSHVDVTQRLDQLVFDPVYIRNLGMASMEMKSCFDFIFAIDNQVLDRICKHILPRIHHKINKFIVEQNSMERVLHTIHYIQLYSLSLVDFQREVLIKYLAG</sequence>
<comment type="caution">
    <text evidence="1">The sequence shown here is derived from an EMBL/GenBank/DDBJ whole genome shotgun (WGS) entry which is preliminary data.</text>
</comment>
<evidence type="ECO:0000313" key="2">
    <source>
        <dbReference type="EMBL" id="CAF4855159.1"/>
    </source>
</evidence>
<evidence type="ECO:0000313" key="1">
    <source>
        <dbReference type="EMBL" id="CAF3377462.1"/>
    </source>
</evidence>
<reference evidence="1" key="1">
    <citation type="submission" date="2021-02" db="EMBL/GenBank/DDBJ databases">
        <authorList>
            <person name="Nowell W R."/>
        </authorList>
    </citation>
    <scope>NUCLEOTIDE SEQUENCE</scope>
</reference>
<dbReference type="EMBL" id="CAJNYT010000850">
    <property type="protein sequence ID" value="CAF3377462.1"/>
    <property type="molecule type" value="Genomic_DNA"/>
</dbReference>
<evidence type="ECO:0000313" key="3">
    <source>
        <dbReference type="Proteomes" id="UP000663872"/>
    </source>
</evidence>
<dbReference type="EMBL" id="CAJOBR010006998">
    <property type="protein sequence ID" value="CAF4855159.1"/>
    <property type="molecule type" value="Genomic_DNA"/>
</dbReference>
<accession>A0A817Y9A9</accession>
<organism evidence="1 3">
    <name type="scientific">Rotaria socialis</name>
    <dbReference type="NCBI Taxonomy" id="392032"/>
    <lineage>
        <taxon>Eukaryota</taxon>
        <taxon>Metazoa</taxon>
        <taxon>Spiralia</taxon>
        <taxon>Gnathifera</taxon>
        <taxon>Rotifera</taxon>
        <taxon>Eurotatoria</taxon>
        <taxon>Bdelloidea</taxon>
        <taxon>Philodinida</taxon>
        <taxon>Philodinidae</taxon>
        <taxon>Rotaria</taxon>
    </lineage>
</organism>
<dbReference type="Proteomes" id="UP000663848">
    <property type="component" value="Unassembled WGS sequence"/>
</dbReference>